<dbReference type="Pfam" id="PF01490">
    <property type="entry name" value="Aa_trans"/>
    <property type="match status" value="1"/>
</dbReference>
<dbReference type="OrthoDB" id="655540at2759"/>
<dbReference type="AlphaFoldDB" id="A0A5J5ELU5"/>
<dbReference type="PANTHER" id="PTHR22950:SF692">
    <property type="entry name" value="TRANSMEMBRANE AMINO ACID TRANSPORTER FAMILY PROTEIN"/>
    <property type="match status" value="1"/>
</dbReference>
<keyword evidence="6 9" id="KW-1133">Transmembrane helix</keyword>
<feature type="transmembrane region" description="Helical" evidence="9">
    <location>
        <begin position="372"/>
        <end position="392"/>
    </location>
</feature>
<evidence type="ECO:0000256" key="1">
    <source>
        <dbReference type="ARBA" id="ARBA00004141"/>
    </source>
</evidence>
<evidence type="ECO:0000256" key="6">
    <source>
        <dbReference type="ARBA" id="ARBA00022989"/>
    </source>
</evidence>
<feature type="transmembrane region" description="Helical" evidence="9">
    <location>
        <begin position="571"/>
        <end position="594"/>
    </location>
</feature>
<dbReference type="PANTHER" id="PTHR22950">
    <property type="entry name" value="AMINO ACID TRANSPORTER"/>
    <property type="match status" value="1"/>
</dbReference>
<feature type="transmembrane region" description="Helical" evidence="9">
    <location>
        <begin position="548"/>
        <end position="565"/>
    </location>
</feature>
<feature type="transmembrane region" description="Helical" evidence="9">
    <location>
        <begin position="412"/>
        <end position="433"/>
    </location>
</feature>
<dbReference type="Proteomes" id="UP000326924">
    <property type="component" value="Unassembled WGS sequence"/>
</dbReference>
<evidence type="ECO:0000256" key="9">
    <source>
        <dbReference type="SAM" id="Phobius"/>
    </source>
</evidence>
<dbReference type="GO" id="GO:0005774">
    <property type="term" value="C:vacuolar membrane"/>
    <property type="evidence" value="ECO:0007669"/>
    <property type="project" value="TreeGrafter"/>
</dbReference>
<reference evidence="11 12" key="1">
    <citation type="submission" date="2019-09" db="EMBL/GenBank/DDBJ databases">
        <title>Draft genome of the ectomycorrhizal ascomycete Sphaerosporella brunnea.</title>
        <authorList>
            <consortium name="DOE Joint Genome Institute"/>
            <person name="Benucci G.M."/>
            <person name="Marozzi G."/>
            <person name="Antonielli L."/>
            <person name="Sanchez S."/>
            <person name="Marco P."/>
            <person name="Wang X."/>
            <person name="Falini L.B."/>
            <person name="Barry K."/>
            <person name="Haridas S."/>
            <person name="Lipzen A."/>
            <person name="Labutti K."/>
            <person name="Grigoriev I.V."/>
            <person name="Murat C."/>
            <person name="Martin F."/>
            <person name="Albertini E."/>
            <person name="Donnini D."/>
            <person name="Bonito G."/>
        </authorList>
    </citation>
    <scope>NUCLEOTIDE SEQUENCE [LARGE SCALE GENOMIC DNA]</scope>
    <source>
        <strain evidence="11 12">Sb_GMNB300</strain>
    </source>
</reference>
<gene>
    <name evidence="11" type="ORF">FN846DRAFT_966973</name>
</gene>
<evidence type="ECO:0000256" key="8">
    <source>
        <dbReference type="SAM" id="MobiDB-lite"/>
    </source>
</evidence>
<feature type="transmembrane region" description="Helical" evidence="9">
    <location>
        <begin position="312"/>
        <end position="341"/>
    </location>
</feature>
<keyword evidence="3" id="KW-0813">Transport</keyword>
<keyword evidence="4 9" id="KW-0812">Transmembrane</keyword>
<evidence type="ECO:0000313" key="12">
    <source>
        <dbReference type="Proteomes" id="UP000326924"/>
    </source>
</evidence>
<proteinExistence type="inferred from homology"/>
<feature type="transmembrane region" description="Helical" evidence="9">
    <location>
        <begin position="347"/>
        <end position="365"/>
    </location>
</feature>
<evidence type="ECO:0000256" key="5">
    <source>
        <dbReference type="ARBA" id="ARBA00022970"/>
    </source>
</evidence>
<feature type="transmembrane region" description="Helical" evidence="9">
    <location>
        <begin position="454"/>
        <end position="473"/>
    </location>
</feature>
<name>A0A5J5ELU5_9PEZI</name>
<feature type="transmembrane region" description="Helical" evidence="9">
    <location>
        <begin position="238"/>
        <end position="256"/>
    </location>
</feature>
<keyword evidence="12" id="KW-1185">Reference proteome</keyword>
<dbReference type="InParanoid" id="A0A5J5ELU5"/>
<evidence type="ECO:0000259" key="10">
    <source>
        <dbReference type="Pfam" id="PF01490"/>
    </source>
</evidence>
<dbReference type="GO" id="GO:0015179">
    <property type="term" value="F:L-amino acid transmembrane transporter activity"/>
    <property type="evidence" value="ECO:0007669"/>
    <property type="project" value="TreeGrafter"/>
</dbReference>
<comment type="caution">
    <text evidence="11">The sequence shown here is derived from an EMBL/GenBank/DDBJ whole genome shotgun (WGS) entry which is preliminary data.</text>
</comment>
<keyword evidence="7 9" id="KW-0472">Membrane</keyword>
<keyword evidence="5" id="KW-0029">Amino-acid transport</keyword>
<dbReference type="FunCoup" id="A0A5J5ELU5">
    <property type="interactions" value="325"/>
</dbReference>
<protein>
    <submittedName>
        <fullName evidence="11">Transmembrane amino acid transporter protein-domain-containing protein</fullName>
    </submittedName>
</protein>
<feature type="transmembrane region" description="Helical" evidence="9">
    <location>
        <begin position="606"/>
        <end position="628"/>
    </location>
</feature>
<feature type="transmembrane region" description="Helical" evidence="9">
    <location>
        <begin position="262"/>
        <end position="280"/>
    </location>
</feature>
<evidence type="ECO:0000256" key="3">
    <source>
        <dbReference type="ARBA" id="ARBA00022448"/>
    </source>
</evidence>
<evidence type="ECO:0000256" key="2">
    <source>
        <dbReference type="ARBA" id="ARBA00008066"/>
    </source>
</evidence>
<feature type="compositionally biased region" description="Polar residues" evidence="8">
    <location>
        <begin position="1"/>
        <end position="11"/>
    </location>
</feature>
<comment type="similarity">
    <text evidence="2">Belongs to the amino acid/polyamine transporter 2 family.</text>
</comment>
<feature type="transmembrane region" description="Helical" evidence="9">
    <location>
        <begin position="493"/>
        <end position="512"/>
    </location>
</feature>
<dbReference type="InterPro" id="IPR013057">
    <property type="entry name" value="AA_transpt_TM"/>
</dbReference>
<comment type="subcellular location">
    <subcellularLocation>
        <location evidence="1">Membrane</location>
        <topology evidence="1">Multi-pass membrane protein</topology>
    </subcellularLocation>
</comment>
<evidence type="ECO:0000256" key="7">
    <source>
        <dbReference type="ARBA" id="ARBA00023136"/>
    </source>
</evidence>
<dbReference type="EMBL" id="VXIS01000231">
    <property type="protein sequence ID" value="KAA8896017.1"/>
    <property type="molecule type" value="Genomic_DNA"/>
</dbReference>
<evidence type="ECO:0000256" key="4">
    <source>
        <dbReference type="ARBA" id="ARBA00022692"/>
    </source>
</evidence>
<sequence>MSDSGSWNSKTPKAGDALSRYYNNNYSDADTDSEHCISPSAQISGISIPSSTPRASGSVLRQRRPSITLGLEQLRHVGGPNSIDAFARSWQRAAGYFEIAPSRQSYVSVSDHGDHDDVESRAESALFDDESEHAPSEYSHIHTSQYGSYGSFSQHSRGSIPVEGFASLRSAMPAEGLGGLSGSVIRHAEDLLQEQEQALLDPGSTDKEREPLLLKTVETEGGVIQTVIVGQSTLPQTVFNSVNLLVGIGLLSLPLGLKYSGWVIGMPFLALSALCTNYSAKLLARCLERSPNKALVSYSDIAYIAFGQKARVFVSILFSLELMGACVALVVLFADSLHILIPSVSELTWKIFAGVILTPLSFLPLRVLSFSSILGIMSTVSIFLIVLINGLIKPDFPGSLRDPAPTYAFPQNWMTLPVSFGLLMSPWGGHGVFPNIYKDMRHPYKYNRAVNITYWLTYLLDASMMAVGILMFGDGVMDEITANVLELTGYPESAKVAMVVFISIIPLTKSPLNARPIITTLDLLLGVEARASLSEDASSAFSTNVIRALIRVISNIVFVVIAIVCPGYDRIMAFMGSALCFAICVVLPVLFYLKIFGEEVSTRERVLDWFLIVVGTVLAVVGTAFTFFPAESFEGGA</sequence>
<feature type="region of interest" description="Disordered" evidence="8">
    <location>
        <begin position="1"/>
        <end position="21"/>
    </location>
</feature>
<feature type="domain" description="Amino acid transporter transmembrane" evidence="10">
    <location>
        <begin position="231"/>
        <end position="627"/>
    </location>
</feature>
<accession>A0A5J5ELU5</accession>
<evidence type="ECO:0000313" key="11">
    <source>
        <dbReference type="EMBL" id="KAA8896017.1"/>
    </source>
</evidence>
<organism evidence="11 12">
    <name type="scientific">Sphaerosporella brunnea</name>
    <dbReference type="NCBI Taxonomy" id="1250544"/>
    <lineage>
        <taxon>Eukaryota</taxon>
        <taxon>Fungi</taxon>
        <taxon>Dikarya</taxon>
        <taxon>Ascomycota</taxon>
        <taxon>Pezizomycotina</taxon>
        <taxon>Pezizomycetes</taxon>
        <taxon>Pezizales</taxon>
        <taxon>Pyronemataceae</taxon>
        <taxon>Sphaerosporella</taxon>
    </lineage>
</organism>